<dbReference type="KEGG" id="ahel:Q31a_33510"/>
<name>A0A518G8Y7_9BACT</name>
<protein>
    <submittedName>
        <fullName evidence="1">Uncharacterized protein</fullName>
    </submittedName>
</protein>
<gene>
    <name evidence="1" type="ORF">Q31a_33510</name>
</gene>
<dbReference type="AlphaFoldDB" id="A0A518G8Y7"/>
<evidence type="ECO:0000313" key="2">
    <source>
        <dbReference type="Proteomes" id="UP000318017"/>
    </source>
</evidence>
<evidence type="ECO:0000313" key="1">
    <source>
        <dbReference type="EMBL" id="QDV25029.1"/>
    </source>
</evidence>
<dbReference type="EMBL" id="CP036298">
    <property type="protein sequence ID" value="QDV25029.1"/>
    <property type="molecule type" value="Genomic_DNA"/>
</dbReference>
<sequence>MCGTLCSSAEERAKFRQMPSVLGLIFASAALRFEFGELFWQIQLVWLALLPLRMLRYVTMMPRWAMFPLTHSAGTAMSRITYGA</sequence>
<reference evidence="1 2" key="1">
    <citation type="submission" date="2019-02" db="EMBL/GenBank/DDBJ databases">
        <title>Deep-cultivation of Planctomycetes and their phenomic and genomic characterization uncovers novel biology.</title>
        <authorList>
            <person name="Wiegand S."/>
            <person name="Jogler M."/>
            <person name="Boedeker C."/>
            <person name="Pinto D."/>
            <person name="Vollmers J."/>
            <person name="Rivas-Marin E."/>
            <person name="Kohn T."/>
            <person name="Peeters S.H."/>
            <person name="Heuer A."/>
            <person name="Rast P."/>
            <person name="Oberbeckmann S."/>
            <person name="Bunk B."/>
            <person name="Jeske O."/>
            <person name="Meyerdierks A."/>
            <person name="Storesund J.E."/>
            <person name="Kallscheuer N."/>
            <person name="Luecker S."/>
            <person name="Lage O.M."/>
            <person name="Pohl T."/>
            <person name="Merkel B.J."/>
            <person name="Hornburger P."/>
            <person name="Mueller R.-W."/>
            <person name="Bruemmer F."/>
            <person name="Labrenz M."/>
            <person name="Spormann A.M."/>
            <person name="Op den Camp H."/>
            <person name="Overmann J."/>
            <person name="Amann R."/>
            <person name="Jetten M.S.M."/>
            <person name="Mascher T."/>
            <person name="Medema M.H."/>
            <person name="Devos D.P."/>
            <person name="Kaster A.-K."/>
            <person name="Ovreas L."/>
            <person name="Rohde M."/>
            <person name="Galperin M.Y."/>
            <person name="Jogler C."/>
        </authorList>
    </citation>
    <scope>NUCLEOTIDE SEQUENCE [LARGE SCALE GENOMIC DNA]</scope>
    <source>
        <strain evidence="1 2">Q31a</strain>
    </source>
</reference>
<organism evidence="1 2">
    <name type="scientific">Aureliella helgolandensis</name>
    <dbReference type="NCBI Taxonomy" id="2527968"/>
    <lineage>
        <taxon>Bacteria</taxon>
        <taxon>Pseudomonadati</taxon>
        <taxon>Planctomycetota</taxon>
        <taxon>Planctomycetia</taxon>
        <taxon>Pirellulales</taxon>
        <taxon>Pirellulaceae</taxon>
        <taxon>Aureliella</taxon>
    </lineage>
</organism>
<proteinExistence type="predicted"/>
<dbReference type="Proteomes" id="UP000318017">
    <property type="component" value="Chromosome"/>
</dbReference>
<keyword evidence="2" id="KW-1185">Reference proteome</keyword>
<accession>A0A518G8Y7</accession>